<accession>A0ABU1XXQ0</accession>
<keyword evidence="1" id="KW-0732">Signal</keyword>
<dbReference type="InterPro" id="IPR004564">
    <property type="entry name" value="OM_lipoprot_carrier_LolA-like"/>
</dbReference>
<evidence type="ECO:0000313" key="3">
    <source>
        <dbReference type="Proteomes" id="UP001256588"/>
    </source>
</evidence>
<dbReference type="Pfam" id="PF19574">
    <property type="entry name" value="LolA_3"/>
    <property type="match status" value="1"/>
</dbReference>
<protein>
    <recommendedName>
        <fullName evidence="4">Fatty acyl CoA synthetase</fullName>
    </recommendedName>
</protein>
<sequence>MTSATSLRPWPALCLLLAMLLALPTWAAAQTADPAPRANQSRDRVPAPVIATGRTVDADWILQRLTQHGATATPFVELRVSSMLKRPLQLSGEYRRPDGDTLVREVRTPYAETTTIRAGEATIAREGRSPRTFSLSRVPELAALQGSFGALLAGDRKALESVYALEADGVPADWTLTLTPRDPRTATRVTGIVLRGRDAELRCIETRPKQGDAQPTLLGSAATAAATVDSLEAAQRLCHDVPR</sequence>
<evidence type="ECO:0000313" key="2">
    <source>
        <dbReference type="EMBL" id="MDR7193544.1"/>
    </source>
</evidence>
<feature type="signal peptide" evidence="1">
    <location>
        <begin position="1"/>
        <end position="27"/>
    </location>
</feature>
<evidence type="ECO:0000256" key="1">
    <source>
        <dbReference type="SAM" id="SignalP"/>
    </source>
</evidence>
<organism evidence="2 3">
    <name type="scientific">Luteimonas terrae</name>
    <dbReference type="NCBI Taxonomy" id="1530191"/>
    <lineage>
        <taxon>Bacteria</taxon>
        <taxon>Pseudomonadati</taxon>
        <taxon>Pseudomonadota</taxon>
        <taxon>Gammaproteobacteria</taxon>
        <taxon>Lysobacterales</taxon>
        <taxon>Lysobacteraceae</taxon>
        <taxon>Luteimonas</taxon>
    </lineage>
</organism>
<dbReference type="RefSeq" id="WP_310235881.1">
    <property type="nucleotide sequence ID" value="NZ_JAVDWO010000008.1"/>
</dbReference>
<proteinExistence type="predicted"/>
<keyword evidence="3" id="KW-1185">Reference proteome</keyword>
<comment type="caution">
    <text evidence="2">The sequence shown here is derived from an EMBL/GenBank/DDBJ whole genome shotgun (WGS) entry which is preliminary data.</text>
</comment>
<dbReference type="EMBL" id="JAVDWO010000008">
    <property type="protein sequence ID" value="MDR7193544.1"/>
    <property type="molecule type" value="Genomic_DNA"/>
</dbReference>
<name>A0ABU1XXQ0_9GAMM</name>
<feature type="chain" id="PRO_5046353366" description="Fatty acyl CoA synthetase" evidence="1">
    <location>
        <begin position="28"/>
        <end position="243"/>
    </location>
</feature>
<reference evidence="2 3" key="1">
    <citation type="submission" date="2023-07" db="EMBL/GenBank/DDBJ databases">
        <title>Sorghum-associated microbial communities from plants grown in Nebraska, USA.</title>
        <authorList>
            <person name="Schachtman D."/>
        </authorList>
    </citation>
    <scope>NUCLEOTIDE SEQUENCE [LARGE SCALE GENOMIC DNA]</scope>
    <source>
        <strain evidence="2 3">4099</strain>
    </source>
</reference>
<evidence type="ECO:0008006" key="4">
    <source>
        <dbReference type="Google" id="ProtNLM"/>
    </source>
</evidence>
<dbReference type="Proteomes" id="UP001256588">
    <property type="component" value="Unassembled WGS sequence"/>
</dbReference>
<gene>
    <name evidence="2" type="ORF">J2W68_002281</name>
</gene>